<sequence length="77" mass="8268">MKSRSSTTNTIIFSMPITETSTGNLLYLAMIASTTVPPTLCYIYLACVTSGILWSGTAENCVRVYPCCTTSIIVTCS</sequence>
<proteinExistence type="predicted"/>
<keyword evidence="1" id="KW-0472">Membrane</keyword>
<name>A0A3F3QEA0_9EURO</name>
<feature type="transmembrane region" description="Helical" evidence="1">
    <location>
        <begin position="25"/>
        <end position="45"/>
    </location>
</feature>
<accession>A0A3F3QEA0</accession>
<evidence type="ECO:0000256" key="1">
    <source>
        <dbReference type="SAM" id="Phobius"/>
    </source>
</evidence>
<dbReference type="EMBL" id="KZ852035">
    <property type="protein sequence ID" value="RDH37553.1"/>
    <property type="molecule type" value="Genomic_DNA"/>
</dbReference>
<protein>
    <submittedName>
        <fullName evidence="2">Uncharacterized protein</fullName>
    </submittedName>
</protein>
<dbReference type="RefSeq" id="XP_026630575.1">
    <property type="nucleotide sequence ID" value="XM_026764900.1"/>
</dbReference>
<evidence type="ECO:0000313" key="2">
    <source>
        <dbReference type="EMBL" id="RDH37553.1"/>
    </source>
</evidence>
<organism evidence="2 3">
    <name type="scientific">Aspergillus welwitschiae</name>
    <dbReference type="NCBI Taxonomy" id="1341132"/>
    <lineage>
        <taxon>Eukaryota</taxon>
        <taxon>Fungi</taxon>
        <taxon>Dikarya</taxon>
        <taxon>Ascomycota</taxon>
        <taxon>Pezizomycotina</taxon>
        <taxon>Eurotiomycetes</taxon>
        <taxon>Eurotiomycetidae</taxon>
        <taxon>Eurotiales</taxon>
        <taxon>Aspergillaceae</taxon>
        <taxon>Aspergillus</taxon>
        <taxon>Aspergillus subgen. Circumdati</taxon>
    </lineage>
</organism>
<evidence type="ECO:0000313" key="3">
    <source>
        <dbReference type="Proteomes" id="UP000253729"/>
    </source>
</evidence>
<gene>
    <name evidence="2" type="ORF">BDQ94DRAFT_136619</name>
</gene>
<dbReference type="AlphaFoldDB" id="A0A3F3QEA0"/>
<keyword evidence="3" id="KW-1185">Reference proteome</keyword>
<keyword evidence="1" id="KW-0812">Transmembrane</keyword>
<dbReference type="Proteomes" id="UP000253729">
    <property type="component" value="Unassembled WGS sequence"/>
</dbReference>
<reference evidence="2 3" key="1">
    <citation type="submission" date="2018-07" db="EMBL/GenBank/DDBJ databases">
        <title>The genomes of Aspergillus section Nigri reveals drivers in fungal speciation.</title>
        <authorList>
            <consortium name="DOE Joint Genome Institute"/>
            <person name="Vesth T.C."/>
            <person name="Nybo J."/>
            <person name="Theobald S."/>
            <person name="Brandl J."/>
            <person name="Frisvad J.C."/>
            <person name="Nielsen K.F."/>
            <person name="Lyhne E.K."/>
            <person name="Kogle M.E."/>
            <person name="Kuo A."/>
            <person name="Riley R."/>
            <person name="Clum A."/>
            <person name="Nolan M."/>
            <person name="Lipzen A."/>
            <person name="Salamov A."/>
            <person name="Henrissat B."/>
            <person name="Wiebenga A."/>
            <person name="De vries R.P."/>
            <person name="Grigoriev I.V."/>
            <person name="Mortensen U.H."/>
            <person name="Andersen M.R."/>
            <person name="Baker S.E."/>
        </authorList>
    </citation>
    <scope>NUCLEOTIDE SEQUENCE [LARGE SCALE GENOMIC DNA]</scope>
    <source>
        <strain evidence="2 3">CBS 139.54b</strain>
    </source>
</reference>
<dbReference type="GeneID" id="38133256"/>
<keyword evidence="1" id="KW-1133">Transmembrane helix</keyword>